<feature type="domain" description="Barstar (barnase inhibitor)" evidence="2">
    <location>
        <begin position="2"/>
        <end position="97"/>
    </location>
</feature>
<sequence length="110" mass="12539">MTKVFIDTTEIADWPSFHRVFSQVFGFPAFYGNNMDALIDCLGYLDEPEAAMTSLHVRPGETLAIQLGAVISFRRRCPDLFEALQDACAFVNWRRTREHEAALVALSYYD</sequence>
<dbReference type="RefSeq" id="WP_047901513.1">
    <property type="nucleotide sequence ID" value="NZ_AP018112.1"/>
</dbReference>
<organism evidence="3 4">
    <name type="scientific">Burkholderia stabilis</name>
    <dbReference type="NCBI Taxonomy" id="95485"/>
    <lineage>
        <taxon>Bacteria</taxon>
        <taxon>Pseudomonadati</taxon>
        <taxon>Pseudomonadota</taxon>
        <taxon>Betaproteobacteria</taxon>
        <taxon>Burkholderiales</taxon>
        <taxon>Burkholderiaceae</taxon>
        <taxon>Burkholderia</taxon>
        <taxon>Burkholderia cepacia complex</taxon>
    </lineage>
</organism>
<evidence type="ECO:0000313" key="3">
    <source>
        <dbReference type="EMBL" id="BAX62519.1"/>
    </source>
</evidence>
<evidence type="ECO:0000256" key="1">
    <source>
        <dbReference type="ARBA" id="ARBA00006845"/>
    </source>
</evidence>
<dbReference type="Gene3D" id="3.30.370.10">
    <property type="entry name" value="Barstar-like"/>
    <property type="match status" value="1"/>
</dbReference>
<protein>
    <submittedName>
        <fullName evidence="3">Barnase inhibitor</fullName>
    </submittedName>
</protein>
<evidence type="ECO:0000259" key="2">
    <source>
        <dbReference type="Pfam" id="PF01337"/>
    </source>
</evidence>
<proteinExistence type="inferred from homology"/>
<gene>
    <name evidence="3" type="ORF">BSFP_053870</name>
</gene>
<dbReference type="InterPro" id="IPR035905">
    <property type="entry name" value="Barstar-like_sf"/>
</dbReference>
<reference evidence="3 4" key="1">
    <citation type="journal article" date="2017" name="Genome Announc.">
        <title>Complete Genome Sequence of Burkholderia stabilis FERMP-21014.</title>
        <authorList>
            <person name="Konishi K."/>
            <person name="Kumagai T."/>
            <person name="Sakasegawa S."/>
            <person name="Tamura T."/>
        </authorList>
    </citation>
    <scope>NUCLEOTIDE SEQUENCE [LARGE SCALE GENOMIC DNA]</scope>
    <source>
        <strain evidence="3 4">FERMP-21014</strain>
    </source>
</reference>
<dbReference type="EMBL" id="AP018112">
    <property type="protein sequence ID" value="BAX62519.1"/>
    <property type="molecule type" value="Genomic_DNA"/>
</dbReference>
<comment type="similarity">
    <text evidence="1">Belongs to the barstar family.</text>
</comment>
<evidence type="ECO:0000313" key="4">
    <source>
        <dbReference type="Proteomes" id="UP000218432"/>
    </source>
</evidence>
<dbReference type="GeneID" id="55507211"/>
<name>A0A1Y1BW86_9BURK</name>
<dbReference type="Pfam" id="PF01337">
    <property type="entry name" value="Barstar"/>
    <property type="match status" value="1"/>
</dbReference>
<dbReference type="InterPro" id="IPR000468">
    <property type="entry name" value="Barstar"/>
</dbReference>
<dbReference type="SUPFAM" id="SSF52038">
    <property type="entry name" value="Barstar-related"/>
    <property type="match status" value="1"/>
</dbReference>
<accession>A0A1Y1BW86</accession>
<dbReference type="AlphaFoldDB" id="A0A1Y1BW86"/>
<dbReference type="Proteomes" id="UP000218432">
    <property type="component" value="Chromosome 2"/>
</dbReference>